<feature type="domain" description="Succinylglutamate desuccinylase/Aspartoacylase catalytic" evidence="5">
    <location>
        <begin position="30"/>
        <end position="225"/>
    </location>
</feature>
<dbReference type="InterPro" id="IPR053138">
    <property type="entry name" value="N-alpha-Ac-DABA_deacetylase"/>
</dbReference>
<dbReference type="GO" id="GO:0046872">
    <property type="term" value="F:metal ion binding"/>
    <property type="evidence" value="ECO:0007669"/>
    <property type="project" value="UniProtKB-KW"/>
</dbReference>
<keyword evidence="7" id="KW-1185">Reference proteome</keyword>
<name>A0A2N8KUT5_9BURK</name>
<dbReference type="GO" id="GO:0016788">
    <property type="term" value="F:hydrolase activity, acting on ester bonds"/>
    <property type="evidence" value="ECO:0007669"/>
    <property type="project" value="InterPro"/>
</dbReference>
<dbReference type="RefSeq" id="WP_102767128.1">
    <property type="nucleotide sequence ID" value="NZ_POSP01000003.1"/>
</dbReference>
<evidence type="ECO:0000256" key="2">
    <source>
        <dbReference type="ARBA" id="ARBA00022723"/>
    </source>
</evidence>
<accession>A0A2N8KUT5</accession>
<dbReference type="Proteomes" id="UP000235916">
    <property type="component" value="Unassembled WGS sequence"/>
</dbReference>
<evidence type="ECO:0000256" key="3">
    <source>
        <dbReference type="ARBA" id="ARBA00022801"/>
    </source>
</evidence>
<dbReference type="EMBL" id="POSP01000003">
    <property type="protein sequence ID" value="PND37211.1"/>
    <property type="molecule type" value="Genomic_DNA"/>
</dbReference>
<evidence type="ECO:0000256" key="1">
    <source>
        <dbReference type="ARBA" id="ARBA00001947"/>
    </source>
</evidence>
<reference evidence="6 7" key="1">
    <citation type="submission" date="2018-01" db="EMBL/GenBank/DDBJ databases">
        <title>Draft genome sequence of Paucibacter aquatile CR182 isolated from freshwater of the Nakdong River.</title>
        <authorList>
            <person name="Choi A."/>
            <person name="Chung E.J."/>
        </authorList>
    </citation>
    <scope>NUCLEOTIDE SEQUENCE [LARGE SCALE GENOMIC DNA]</scope>
    <source>
        <strain evidence="6 7">CR182</strain>
    </source>
</reference>
<dbReference type="OrthoDB" id="527673at2"/>
<evidence type="ECO:0000256" key="4">
    <source>
        <dbReference type="ARBA" id="ARBA00022833"/>
    </source>
</evidence>
<dbReference type="SUPFAM" id="SSF53187">
    <property type="entry name" value="Zn-dependent exopeptidases"/>
    <property type="match status" value="1"/>
</dbReference>
<dbReference type="CDD" id="cd06250">
    <property type="entry name" value="M14_PaAOTO_like"/>
    <property type="match status" value="1"/>
</dbReference>
<comment type="caution">
    <text evidence="6">The sequence shown here is derived from an EMBL/GenBank/DDBJ whole genome shotgun (WGS) entry which is preliminary data.</text>
</comment>
<dbReference type="Pfam" id="PF24827">
    <property type="entry name" value="AstE_AspA_cat"/>
    <property type="match status" value="1"/>
</dbReference>
<proteinExistence type="predicted"/>
<dbReference type="PANTHER" id="PTHR37326">
    <property type="entry name" value="BLL3975 PROTEIN"/>
    <property type="match status" value="1"/>
</dbReference>
<sequence length="373" mass="39533">MRRQLHALPPAHAGSARQLHSLHFGACQSGRKVYIQASLHADEVPPMLVAQHLKDRLLELEAAGQLPGEIVLLPLANPIGLAQELQGTSFGRFDLSTGVNFNRGYQHLTPALLPRLQGQLGADAVANVRTVRAAAKALLAERPVATETEALKRLLQSLALDADVVLDLHCDNQAVLHVYTGTPLASALAPLAARLGAQAYLISRESGDDPFDESLARHWWELAEHFGPATPVPLACLAATVELRGETEVSHELAAADAAALIEFLRDTGDVTDRPPAALQGLACPATALEAVEPIVAPHAGVLVFLKAPGDRVGAGEAVAELIDPLSEQRSLLCARAAGLMFARVSRRYASAGMRVCKIAGAIPFRSGKLLSM</sequence>
<evidence type="ECO:0000259" key="5">
    <source>
        <dbReference type="Pfam" id="PF24827"/>
    </source>
</evidence>
<gene>
    <name evidence="6" type="ORF">C1O66_06460</name>
</gene>
<keyword evidence="4" id="KW-0862">Zinc</keyword>
<dbReference type="AlphaFoldDB" id="A0A2N8KUT5"/>
<evidence type="ECO:0000313" key="6">
    <source>
        <dbReference type="EMBL" id="PND37211.1"/>
    </source>
</evidence>
<keyword evidence="2" id="KW-0479">Metal-binding</keyword>
<comment type="cofactor">
    <cofactor evidence="1">
        <name>Zn(2+)</name>
        <dbReference type="ChEBI" id="CHEBI:29105"/>
    </cofactor>
</comment>
<dbReference type="PANTHER" id="PTHR37326:SF1">
    <property type="entry name" value="BLL3975 PROTEIN"/>
    <property type="match status" value="1"/>
</dbReference>
<dbReference type="InterPro" id="IPR055438">
    <property type="entry name" value="AstE_AspA_cat"/>
</dbReference>
<organism evidence="6 7">
    <name type="scientific">Kinneretia aquatilis</name>
    <dbReference type="NCBI Taxonomy" id="2070761"/>
    <lineage>
        <taxon>Bacteria</taxon>
        <taxon>Pseudomonadati</taxon>
        <taxon>Pseudomonadota</taxon>
        <taxon>Betaproteobacteria</taxon>
        <taxon>Burkholderiales</taxon>
        <taxon>Sphaerotilaceae</taxon>
        <taxon>Roseateles</taxon>
    </lineage>
</organism>
<evidence type="ECO:0000313" key="7">
    <source>
        <dbReference type="Proteomes" id="UP000235916"/>
    </source>
</evidence>
<dbReference type="Gene3D" id="3.40.630.10">
    <property type="entry name" value="Zn peptidases"/>
    <property type="match status" value="1"/>
</dbReference>
<keyword evidence="3" id="KW-0378">Hydrolase</keyword>
<protein>
    <submittedName>
        <fullName evidence="6">Deacylase</fullName>
    </submittedName>
</protein>